<dbReference type="Pfam" id="PF11399">
    <property type="entry name" value="DUF3192"/>
    <property type="match status" value="1"/>
</dbReference>
<dbReference type="eggNOG" id="COG2913">
    <property type="taxonomic scope" value="Bacteria"/>
</dbReference>
<organism evidence="1 2">
    <name type="scientific">Glaciecola punicea ACAM 611</name>
    <dbReference type="NCBI Taxonomy" id="1121923"/>
    <lineage>
        <taxon>Bacteria</taxon>
        <taxon>Pseudomonadati</taxon>
        <taxon>Pseudomonadota</taxon>
        <taxon>Gammaproteobacteria</taxon>
        <taxon>Alteromonadales</taxon>
        <taxon>Alteromonadaceae</taxon>
        <taxon>Glaciecola</taxon>
    </lineage>
</organism>
<name>H5TB56_9ALTE</name>
<dbReference type="PROSITE" id="PS51257">
    <property type="entry name" value="PROKAR_LIPOPROTEIN"/>
    <property type="match status" value="1"/>
</dbReference>
<evidence type="ECO:0008006" key="3">
    <source>
        <dbReference type="Google" id="ProtNLM"/>
    </source>
</evidence>
<dbReference type="RefSeq" id="WP_006004715.1">
    <property type="nucleotide sequence ID" value="NZ_BAET01000013.1"/>
</dbReference>
<proteinExistence type="predicted"/>
<dbReference type="InterPro" id="IPR021534">
    <property type="entry name" value="DUF3192"/>
</dbReference>
<keyword evidence="2" id="KW-1185">Reference proteome</keyword>
<evidence type="ECO:0000313" key="1">
    <source>
        <dbReference type="EMBL" id="GAB55533.1"/>
    </source>
</evidence>
<reference evidence="1 2" key="2">
    <citation type="journal article" date="2017" name="Antonie Van Leeuwenhoek">
        <title>Rhizobium rhizosphaerae sp. nov., a novel species isolated from rice rhizosphere.</title>
        <authorList>
            <person name="Zhao J.J."/>
            <person name="Zhang J."/>
            <person name="Zhang R.J."/>
            <person name="Zhang C.W."/>
            <person name="Yin H.Q."/>
            <person name="Zhang X.X."/>
        </authorList>
    </citation>
    <scope>NUCLEOTIDE SEQUENCE [LARGE SCALE GENOMIC DNA]</scope>
    <source>
        <strain evidence="1 2">ACAM 611</strain>
    </source>
</reference>
<evidence type="ECO:0000313" key="2">
    <source>
        <dbReference type="Proteomes" id="UP000053586"/>
    </source>
</evidence>
<sequence length="121" mass="13247">MKKTIIAIALTGLLLSGCVIKIGDDYEDDSDSHSSWSKIEKENRQKISELSPGSAISMVRLSMGVPAFDELIVKDSKEYRVLFYRTQRIDADGITSKDECTPVLFANGELIGFGSTALDAI</sequence>
<dbReference type="AlphaFoldDB" id="H5TB56"/>
<dbReference type="EMBL" id="BAET01000013">
    <property type="protein sequence ID" value="GAB55533.1"/>
    <property type="molecule type" value="Genomic_DNA"/>
</dbReference>
<dbReference type="OrthoDB" id="6399368at2"/>
<dbReference type="Proteomes" id="UP000053586">
    <property type="component" value="Unassembled WGS sequence"/>
</dbReference>
<protein>
    <recommendedName>
        <fullName evidence="3">Lipoprotein</fullName>
    </recommendedName>
</protein>
<accession>H5TB56</accession>
<gene>
    <name evidence="1" type="ORF">GPUN_1409</name>
</gene>
<reference evidence="1 2" key="1">
    <citation type="journal article" date="2012" name="J. Bacteriol.">
        <title>Genome sequence of proteorhodopsin-containing sea ice bacterium Glaciecola punicea ACAM 611T.</title>
        <authorList>
            <person name="Qin Q.-L."/>
            <person name="Xie B.-B."/>
            <person name="Shu Y.-L."/>
            <person name="Rong J.-C."/>
            <person name="Zhao D.-L."/>
            <person name="Zhang X.-Y."/>
            <person name="Chen X.-L."/>
            <person name="Zhou B.-C."/>
            <person name="Zhanga Y.-Z."/>
        </authorList>
    </citation>
    <scope>NUCLEOTIDE SEQUENCE [LARGE SCALE GENOMIC DNA]</scope>
    <source>
        <strain evidence="1 2">ACAM 611</strain>
    </source>
</reference>
<dbReference type="STRING" id="56804.BAE46_05905"/>
<comment type="caution">
    <text evidence="1">The sequence shown here is derived from an EMBL/GenBank/DDBJ whole genome shotgun (WGS) entry which is preliminary data.</text>
</comment>